<protein>
    <submittedName>
        <fullName evidence="2">Uncharacterized protein</fullName>
    </submittedName>
</protein>
<gene>
    <name evidence="2" type="ORF">A2395_00440</name>
</gene>
<name>A0A1F4ZUY2_9BACT</name>
<dbReference type="Proteomes" id="UP000178188">
    <property type="component" value="Unassembled WGS sequence"/>
</dbReference>
<proteinExistence type="predicted"/>
<sequence length="114" mass="12284">MTYFYNLVKIKKVTPDTNPDRTPTPPNTKRALGLVAGAITTAAVYGVEGSISFVMLEVTGNLFQSMDKFESTVGIFVVLGIMFMLINNSGEFPRAVLSSGIKAGKAVYNTIQNS</sequence>
<evidence type="ECO:0000313" key="2">
    <source>
        <dbReference type="EMBL" id="OGD10263.1"/>
    </source>
</evidence>
<reference evidence="2 3" key="1">
    <citation type="journal article" date="2016" name="Nat. Commun.">
        <title>Thousands of microbial genomes shed light on interconnected biogeochemical processes in an aquifer system.</title>
        <authorList>
            <person name="Anantharaman K."/>
            <person name="Brown C.T."/>
            <person name="Hug L.A."/>
            <person name="Sharon I."/>
            <person name="Castelle C.J."/>
            <person name="Probst A.J."/>
            <person name="Thomas B.C."/>
            <person name="Singh A."/>
            <person name="Wilkins M.J."/>
            <person name="Karaoz U."/>
            <person name="Brodie E.L."/>
            <person name="Williams K.H."/>
            <person name="Hubbard S.S."/>
            <person name="Banfield J.F."/>
        </authorList>
    </citation>
    <scope>NUCLEOTIDE SEQUENCE [LARGE SCALE GENOMIC DNA]</scope>
</reference>
<evidence type="ECO:0000313" key="3">
    <source>
        <dbReference type="Proteomes" id="UP000178188"/>
    </source>
</evidence>
<evidence type="ECO:0000256" key="1">
    <source>
        <dbReference type="SAM" id="Phobius"/>
    </source>
</evidence>
<dbReference type="EMBL" id="MEXU01000029">
    <property type="protein sequence ID" value="OGD10263.1"/>
    <property type="molecule type" value="Genomic_DNA"/>
</dbReference>
<keyword evidence="1" id="KW-0472">Membrane</keyword>
<keyword evidence="1" id="KW-0812">Transmembrane</keyword>
<organism evidence="2 3">
    <name type="scientific">Candidatus Amesbacteria bacterium RIFOXYB1_FULL_47_9</name>
    <dbReference type="NCBI Taxonomy" id="1797266"/>
    <lineage>
        <taxon>Bacteria</taxon>
        <taxon>Candidatus Amesiibacteriota</taxon>
    </lineage>
</organism>
<feature type="transmembrane region" description="Helical" evidence="1">
    <location>
        <begin position="31"/>
        <end position="56"/>
    </location>
</feature>
<dbReference type="AlphaFoldDB" id="A0A1F4ZUY2"/>
<keyword evidence="1" id="KW-1133">Transmembrane helix</keyword>
<accession>A0A1F4ZUY2</accession>
<feature type="transmembrane region" description="Helical" evidence="1">
    <location>
        <begin position="68"/>
        <end position="86"/>
    </location>
</feature>
<comment type="caution">
    <text evidence="2">The sequence shown here is derived from an EMBL/GenBank/DDBJ whole genome shotgun (WGS) entry which is preliminary data.</text>
</comment>